<name>A0ABY1EBK8_9MICO</name>
<comment type="caution">
    <text evidence="1">The sequence shown here is derived from an EMBL/GenBank/DDBJ whole genome shotgun (WGS) entry which is preliminary data.</text>
</comment>
<proteinExistence type="predicted"/>
<organism evidence="1 2">
    <name type="scientific">Cryobacterium levicorallinum</name>
    <dbReference type="NCBI Taxonomy" id="995038"/>
    <lineage>
        <taxon>Bacteria</taxon>
        <taxon>Bacillati</taxon>
        <taxon>Actinomycetota</taxon>
        <taxon>Actinomycetes</taxon>
        <taxon>Micrococcales</taxon>
        <taxon>Microbacteriaceae</taxon>
        <taxon>Cryobacterium</taxon>
    </lineage>
</organism>
<evidence type="ECO:0000313" key="2">
    <source>
        <dbReference type="Proteomes" id="UP000199681"/>
    </source>
</evidence>
<gene>
    <name evidence="1" type="ORF">SAMN05216274_10448</name>
</gene>
<evidence type="ECO:0000313" key="1">
    <source>
        <dbReference type="EMBL" id="SFH37261.1"/>
    </source>
</evidence>
<dbReference type="EMBL" id="FOPW01000004">
    <property type="protein sequence ID" value="SFH37261.1"/>
    <property type="molecule type" value="Genomic_DNA"/>
</dbReference>
<keyword evidence="2" id="KW-1185">Reference proteome</keyword>
<accession>A0ABY1EBK8</accession>
<reference evidence="1 2" key="1">
    <citation type="submission" date="2016-10" db="EMBL/GenBank/DDBJ databases">
        <authorList>
            <person name="Varghese N."/>
            <person name="Submissions S."/>
        </authorList>
    </citation>
    <scope>NUCLEOTIDE SEQUENCE [LARGE SCALE GENOMIC DNA]</scope>
    <source>
        <strain evidence="1 2">GMCC 1.11211</strain>
    </source>
</reference>
<evidence type="ECO:0008006" key="3">
    <source>
        <dbReference type="Google" id="ProtNLM"/>
    </source>
</evidence>
<dbReference type="Proteomes" id="UP000199681">
    <property type="component" value="Unassembled WGS sequence"/>
</dbReference>
<sequence length="45" mass="4695">MTVDIGDVTSSTFQCTSDDTMAYANHFNQAHGQATVSVSATGDVI</sequence>
<protein>
    <recommendedName>
        <fullName evidence="3">DUF1059 domain-containing protein</fullName>
    </recommendedName>
</protein>